<reference evidence="3" key="1">
    <citation type="journal article" date="2019" name="Int. J. Syst. Evol. Microbiol.">
        <title>The Global Catalogue of Microorganisms (GCM) 10K type strain sequencing project: providing services to taxonomists for standard genome sequencing and annotation.</title>
        <authorList>
            <consortium name="The Broad Institute Genomics Platform"/>
            <consortium name="The Broad Institute Genome Sequencing Center for Infectious Disease"/>
            <person name="Wu L."/>
            <person name="Ma J."/>
        </authorList>
    </citation>
    <scope>NUCLEOTIDE SEQUENCE [LARGE SCALE GENOMIC DNA]</scope>
    <source>
        <strain evidence="3">KCTC 42986</strain>
    </source>
</reference>
<comment type="caution">
    <text evidence="2">The sequence shown here is derived from an EMBL/GenBank/DDBJ whole genome shotgun (WGS) entry which is preliminary data.</text>
</comment>
<accession>A0ABV7EUD3</accession>
<dbReference type="Proteomes" id="UP001595530">
    <property type="component" value="Unassembled WGS sequence"/>
</dbReference>
<keyword evidence="3" id="KW-1185">Reference proteome</keyword>
<feature type="chain" id="PRO_5046476962" description="Ig-like domain-containing protein" evidence="1">
    <location>
        <begin position="25"/>
        <end position="253"/>
    </location>
</feature>
<sequence length="253" mass="27194">MTINSGRLLGFALALAVVSPAGHAAPQVTPSGDGVPENLLRIELQLDTPLASPLDMHHVVLLDEAGAPIDDAFLDVPLHSRDGMRVSILMHPGRIKTGVGPNIALGMALHSGETVVLAIDDPQFPEPIRKTWVVGPALRQRIDLQRWAIRVPAAASREPLRIDFPAALDSSAAQMIAVAASDGRRLAGQVTLAKGETQWRFIPSLQWRAGTYELRVHPSLEDPQGNRLCSAFEQPGQSIKSCRDGGRITFAVP</sequence>
<feature type="signal peptide" evidence="1">
    <location>
        <begin position="1"/>
        <end position="24"/>
    </location>
</feature>
<protein>
    <recommendedName>
        <fullName evidence="4">Ig-like domain-containing protein</fullName>
    </recommendedName>
</protein>
<evidence type="ECO:0000256" key="1">
    <source>
        <dbReference type="SAM" id="SignalP"/>
    </source>
</evidence>
<evidence type="ECO:0000313" key="3">
    <source>
        <dbReference type="Proteomes" id="UP001595530"/>
    </source>
</evidence>
<evidence type="ECO:0008006" key="4">
    <source>
        <dbReference type="Google" id="ProtNLM"/>
    </source>
</evidence>
<dbReference type="EMBL" id="JBHRTP010000001">
    <property type="protein sequence ID" value="MFC3106383.1"/>
    <property type="molecule type" value="Genomic_DNA"/>
</dbReference>
<proteinExistence type="predicted"/>
<gene>
    <name evidence="2" type="ORF">ACFOFO_00120</name>
</gene>
<name>A0ABV7EUD3_9BURK</name>
<organism evidence="2 3">
    <name type="scientific">Undibacterium arcticum</name>
    <dbReference type="NCBI Taxonomy" id="1762892"/>
    <lineage>
        <taxon>Bacteria</taxon>
        <taxon>Pseudomonadati</taxon>
        <taxon>Pseudomonadota</taxon>
        <taxon>Betaproteobacteria</taxon>
        <taxon>Burkholderiales</taxon>
        <taxon>Oxalobacteraceae</taxon>
        <taxon>Undibacterium</taxon>
    </lineage>
</organism>
<dbReference type="RefSeq" id="WP_390328857.1">
    <property type="nucleotide sequence ID" value="NZ_JBHRTP010000001.1"/>
</dbReference>
<evidence type="ECO:0000313" key="2">
    <source>
        <dbReference type="EMBL" id="MFC3106383.1"/>
    </source>
</evidence>
<keyword evidence="1" id="KW-0732">Signal</keyword>